<protein>
    <recommendedName>
        <fullName evidence="2">DUF6533 domain-containing protein</fullName>
    </recommendedName>
</protein>
<reference evidence="3" key="1">
    <citation type="submission" date="2022-07" db="EMBL/GenBank/DDBJ databases">
        <title>Genome Sequence of Leucocoprinus birnbaumii.</title>
        <authorList>
            <person name="Buettner E."/>
        </authorList>
    </citation>
    <scope>NUCLEOTIDE SEQUENCE</scope>
    <source>
        <strain evidence="3">VT141</strain>
    </source>
</reference>
<dbReference type="EMBL" id="JANIEX010000242">
    <property type="protein sequence ID" value="KAJ3570352.1"/>
    <property type="molecule type" value="Genomic_DNA"/>
</dbReference>
<feature type="transmembrane region" description="Helical" evidence="1">
    <location>
        <begin position="213"/>
        <end position="230"/>
    </location>
</feature>
<evidence type="ECO:0000313" key="4">
    <source>
        <dbReference type="Proteomes" id="UP001213000"/>
    </source>
</evidence>
<sequence>MSTTVEGFTDAEIVKAISQAQPVNYTYVAAITLMAYDSLILFSQEVRYIYRGSRPLIKWIYVLVKAIGWIIFVLDFLTYLSPQDGPTTLLVLRLRAFYHNDRWITVVLCLTTAVELLSTTYAYIMTGLNIQWYLRVPSPVPGCPLRADNKMNFFHSPTVAWATRLASNSFELILLLVGLQRTLSSSHEHFHKGWKRLQQIAPVLYVFYRDGTMFYLPVFGLSIFGFVAAFDTTITARLTCANWEAWLGIAYYICGTRLILNIRSAGIKFTTSMLTQQISTLAFKLETEHELQRPDSSCGSPEIASIVVVEPEEKQNSSAVAVDEIA</sequence>
<dbReference type="Pfam" id="PF20151">
    <property type="entry name" value="DUF6533"/>
    <property type="match status" value="1"/>
</dbReference>
<proteinExistence type="predicted"/>
<organism evidence="3 4">
    <name type="scientific">Leucocoprinus birnbaumii</name>
    <dbReference type="NCBI Taxonomy" id="56174"/>
    <lineage>
        <taxon>Eukaryota</taxon>
        <taxon>Fungi</taxon>
        <taxon>Dikarya</taxon>
        <taxon>Basidiomycota</taxon>
        <taxon>Agaricomycotina</taxon>
        <taxon>Agaricomycetes</taxon>
        <taxon>Agaricomycetidae</taxon>
        <taxon>Agaricales</taxon>
        <taxon>Agaricineae</taxon>
        <taxon>Agaricaceae</taxon>
        <taxon>Leucocoprinus</taxon>
    </lineage>
</organism>
<keyword evidence="1" id="KW-0472">Membrane</keyword>
<keyword evidence="1" id="KW-0812">Transmembrane</keyword>
<comment type="caution">
    <text evidence="3">The sequence shown here is derived from an EMBL/GenBank/DDBJ whole genome shotgun (WGS) entry which is preliminary data.</text>
</comment>
<feature type="domain" description="DUF6533" evidence="2">
    <location>
        <begin position="25"/>
        <end position="64"/>
    </location>
</feature>
<gene>
    <name evidence="3" type="ORF">NP233_g4466</name>
</gene>
<keyword evidence="4" id="KW-1185">Reference proteome</keyword>
<feature type="transmembrane region" description="Helical" evidence="1">
    <location>
        <begin position="102"/>
        <end position="124"/>
    </location>
</feature>
<accession>A0AAD5VW12</accession>
<dbReference type="Proteomes" id="UP001213000">
    <property type="component" value="Unassembled WGS sequence"/>
</dbReference>
<dbReference type="AlphaFoldDB" id="A0AAD5VW12"/>
<feature type="transmembrane region" description="Helical" evidence="1">
    <location>
        <begin position="25"/>
        <end position="42"/>
    </location>
</feature>
<name>A0AAD5VW12_9AGAR</name>
<keyword evidence="1" id="KW-1133">Transmembrane helix</keyword>
<evidence type="ECO:0000256" key="1">
    <source>
        <dbReference type="SAM" id="Phobius"/>
    </source>
</evidence>
<feature type="transmembrane region" description="Helical" evidence="1">
    <location>
        <begin position="62"/>
        <end position="82"/>
    </location>
</feature>
<dbReference type="InterPro" id="IPR045340">
    <property type="entry name" value="DUF6533"/>
</dbReference>
<evidence type="ECO:0000313" key="3">
    <source>
        <dbReference type="EMBL" id="KAJ3570352.1"/>
    </source>
</evidence>
<evidence type="ECO:0000259" key="2">
    <source>
        <dbReference type="Pfam" id="PF20151"/>
    </source>
</evidence>